<dbReference type="SUPFAM" id="SSF56112">
    <property type="entry name" value="Protein kinase-like (PK-like)"/>
    <property type="match status" value="1"/>
</dbReference>
<evidence type="ECO:0000259" key="5">
    <source>
        <dbReference type="PROSITE" id="PS50011"/>
    </source>
</evidence>
<dbReference type="SMART" id="SM00195">
    <property type="entry name" value="DSPc"/>
    <property type="match status" value="2"/>
</dbReference>
<dbReference type="PROSITE" id="PS50054">
    <property type="entry name" value="TYR_PHOSPHATASE_DUAL"/>
    <property type="match status" value="2"/>
</dbReference>
<dbReference type="Gene3D" id="3.90.190.10">
    <property type="entry name" value="Protein tyrosine phosphatase superfamily"/>
    <property type="match status" value="2"/>
</dbReference>
<dbReference type="AlphaFoldDB" id="A0A813GK71"/>
<feature type="domain" description="Tyrosine specific protein phosphatases" evidence="7">
    <location>
        <begin position="80"/>
        <end position="135"/>
    </location>
</feature>
<evidence type="ECO:0000256" key="1">
    <source>
        <dbReference type="ARBA" id="ARBA00008601"/>
    </source>
</evidence>
<evidence type="ECO:0000256" key="3">
    <source>
        <dbReference type="ARBA" id="ARBA00022912"/>
    </source>
</evidence>
<dbReference type="InterPro" id="IPR052103">
    <property type="entry name" value="Dual_spec_Phospatases"/>
</dbReference>
<dbReference type="InterPro" id="IPR000340">
    <property type="entry name" value="Dual-sp_phosphatase_cat-dom"/>
</dbReference>
<dbReference type="InterPro" id="IPR020422">
    <property type="entry name" value="TYR_PHOSPHATASE_DUAL_dom"/>
</dbReference>
<keyword evidence="2" id="KW-0378">Hydrolase</keyword>
<dbReference type="InterPro" id="IPR011009">
    <property type="entry name" value="Kinase-like_dom_sf"/>
</dbReference>
<comment type="similarity">
    <text evidence="1">Belongs to the protein-tyrosine phosphatase family. Non-receptor class dual specificity subfamily.</text>
</comment>
<evidence type="ECO:0000256" key="2">
    <source>
        <dbReference type="ARBA" id="ARBA00022801"/>
    </source>
</evidence>
<evidence type="ECO:0000256" key="4">
    <source>
        <dbReference type="SAM" id="MobiDB-lite"/>
    </source>
</evidence>
<dbReference type="CDD" id="cd14498">
    <property type="entry name" value="DSP"/>
    <property type="match status" value="2"/>
</dbReference>
<keyword evidence="9" id="KW-1185">Reference proteome</keyword>
<dbReference type="PANTHER" id="PTHR45961">
    <property type="entry name" value="IP21249P"/>
    <property type="match status" value="1"/>
</dbReference>
<dbReference type="EMBL" id="CAJNNV010028770">
    <property type="protein sequence ID" value="CAE8625682.1"/>
    <property type="molecule type" value="Genomic_DNA"/>
</dbReference>
<keyword evidence="3" id="KW-0904">Protein phosphatase</keyword>
<dbReference type="InterPro" id="IPR029021">
    <property type="entry name" value="Prot-tyrosine_phosphatase-like"/>
</dbReference>
<evidence type="ECO:0000259" key="6">
    <source>
        <dbReference type="PROSITE" id="PS50054"/>
    </source>
</evidence>
<dbReference type="Proteomes" id="UP000654075">
    <property type="component" value="Unassembled WGS sequence"/>
</dbReference>
<evidence type="ECO:0000313" key="8">
    <source>
        <dbReference type="EMBL" id="CAE8625682.1"/>
    </source>
</evidence>
<dbReference type="InterPro" id="IPR000719">
    <property type="entry name" value="Prot_kinase_dom"/>
</dbReference>
<dbReference type="Gene3D" id="1.10.510.10">
    <property type="entry name" value="Transferase(Phosphotransferase) domain 1"/>
    <property type="match status" value="1"/>
</dbReference>
<feature type="domain" description="Tyrosine-protein phosphatase" evidence="6">
    <location>
        <begin position="212"/>
        <end position="361"/>
    </location>
</feature>
<reference evidence="8" key="1">
    <citation type="submission" date="2021-02" db="EMBL/GenBank/DDBJ databases">
        <authorList>
            <person name="Dougan E. K."/>
            <person name="Rhodes N."/>
            <person name="Thang M."/>
            <person name="Chan C."/>
        </authorList>
    </citation>
    <scope>NUCLEOTIDE SEQUENCE</scope>
</reference>
<dbReference type="PROSITE" id="PS50056">
    <property type="entry name" value="TYR_PHOSPHATASE_2"/>
    <property type="match status" value="1"/>
</dbReference>
<feature type="domain" description="Tyrosine-protein phosphatase" evidence="6">
    <location>
        <begin position="1"/>
        <end position="153"/>
    </location>
</feature>
<evidence type="ECO:0000313" key="9">
    <source>
        <dbReference type="Proteomes" id="UP000654075"/>
    </source>
</evidence>
<comment type="caution">
    <text evidence="8">The sequence shown here is derived from an EMBL/GenBank/DDBJ whole genome shotgun (WGS) entry which is preliminary data.</text>
</comment>
<feature type="region of interest" description="Disordered" evidence="4">
    <location>
        <begin position="1046"/>
        <end position="1077"/>
    </location>
</feature>
<dbReference type="GO" id="GO:0005737">
    <property type="term" value="C:cytoplasm"/>
    <property type="evidence" value="ECO:0007669"/>
    <property type="project" value="TreeGrafter"/>
</dbReference>
<dbReference type="PANTHER" id="PTHR45961:SF6">
    <property type="entry name" value="IP21249P"/>
    <property type="match status" value="1"/>
</dbReference>
<dbReference type="PROSITE" id="PS50011">
    <property type="entry name" value="PROTEIN_KINASE_DOM"/>
    <property type="match status" value="1"/>
</dbReference>
<dbReference type="InterPro" id="IPR000387">
    <property type="entry name" value="Tyr_Pase_dom"/>
</dbReference>
<dbReference type="OrthoDB" id="285418at2759"/>
<name>A0A813GK71_POLGL</name>
<proteinExistence type="inferred from homology"/>
<sequence>MSEIMPKLFLGGLADAKKAAREGLATAFICLLPQEARDEGGVPLLLSRAGEEGERQFLFKDVADEAHGAEKMRACLPDCVDFIGSRQTEGTAVLVFCKWGQSRSATVVIAYLMLKLGYSLRRAFWHVRGIRQNAFPNVGFFKMLQVMDLELFGRLSMDESPAEYLAINLNKQVTPSSDAMKSLSRAWLRIRQLYQQKVQSQPDFSEKSDWINPGVWEVATNIFVSDEVSAGDALAVKSNKITRMLSLVLATEQQARPVWADETIQFLAVPLSDDPRRAKDSLKDWARCHSFMRSGGNAARTLVFCAPGFSRSSAVVMAYLIINKGYTLHHAFWSVRQRQHRCFPNVGLFEELKNLERKLRDGMCSMPLSQEEYLSLKKVYSPSRMFTVVGSEGGIDRQSCGPMPAPCYTYCSCGSRRRKPPETLRLYGPLGISLEKVLNFGDLCLVSGFSEVPKHRCLLVAGHPKYYEDQSRKVSFDVFRLKVLTAVPPDGIHQIRVAVRMVLLVIDPDTYRIYLADEADPQNEQCWLELRVYCSPFRDGHIDKELMLRIIEDVELAPCSQAGEKNFSSSKLRFKPKSSTPGGLDQELHDKWLEMLESPADAPVRVWHRYLWEHWLQDNQACGQQASTPSTAWNDGKFQKEIQAIMPLQEGSTFTDIQEFLQGKGSSWSRIDLRRSETRYTKHRTFRENNVTPGSLQDIERFKQGNAGILLDKSFTVSGLTLDFMSRLGRGKHGIAFRAMVKGATKEIPAWQRDSEVSVKVWQREDFTWEKEVKAMQRLPSTVPHCDRFIAAGRLHPNESHAAQLIHTVTRLTVSSKDSVQDSPLAIVTTIASGLSLGKVLSSGSGPTRALSLSESHGSGSSHSAGLLCPEGPESFPPAIPSCLSLTMSLPHSDQALWSLVRQILEFSVALENEGAYHGDMTLDNAIWDSSDCTLTMIDFGNAGLTKDDPWHRTQKIGCLHLLAAIRERLESDALVPSGPDCCLTWLQSLKEKRSDTLPGLLGSLVSELVPNRVVKGRERRRQQLPVLSLAATGHIRSCEQLQQHFHTHAPPPAPSPGSSTSSEGCEDSQEAMPEAA</sequence>
<feature type="region of interest" description="Disordered" evidence="4">
    <location>
        <begin position="848"/>
        <end position="867"/>
    </location>
</feature>
<evidence type="ECO:0000259" key="7">
    <source>
        <dbReference type="PROSITE" id="PS50056"/>
    </source>
</evidence>
<dbReference type="Pfam" id="PF00782">
    <property type="entry name" value="DSPc"/>
    <property type="match status" value="2"/>
</dbReference>
<dbReference type="GO" id="GO:0005524">
    <property type="term" value="F:ATP binding"/>
    <property type="evidence" value="ECO:0007669"/>
    <property type="project" value="InterPro"/>
</dbReference>
<dbReference type="GO" id="GO:0004721">
    <property type="term" value="F:phosphoprotein phosphatase activity"/>
    <property type="evidence" value="ECO:0007669"/>
    <property type="project" value="UniProtKB-KW"/>
</dbReference>
<gene>
    <name evidence="8" type="ORF">PGLA1383_LOCUS42664</name>
</gene>
<dbReference type="SUPFAM" id="SSF52799">
    <property type="entry name" value="(Phosphotyrosine protein) phosphatases II"/>
    <property type="match status" value="2"/>
</dbReference>
<dbReference type="GO" id="GO:0004672">
    <property type="term" value="F:protein kinase activity"/>
    <property type="evidence" value="ECO:0007669"/>
    <property type="project" value="InterPro"/>
</dbReference>
<accession>A0A813GK71</accession>
<protein>
    <submittedName>
        <fullName evidence="8">Uncharacterized protein</fullName>
    </submittedName>
</protein>
<organism evidence="8 9">
    <name type="scientific">Polarella glacialis</name>
    <name type="common">Dinoflagellate</name>
    <dbReference type="NCBI Taxonomy" id="89957"/>
    <lineage>
        <taxon>Eukaryota</taxon>
        <taxon>Sar</taxon>
        <taxon>Alveolata</taxon>
        <taxon>Dinophyceae</taxon>
        <taxon>Suessiales</taxon>
        <taxon>Suessiaceae</taxon>
        <taxon>Polarella</taxon>
    </lineage>
</organism>
<feature type="domain" description="Protein kinase" evidence="5">
    <location>
        <begin position="722"/>
        <end position="1077"/>
    </location>
</feature>